<feature type="domain" description="DUF5675" evidence="1">
    <location>
        <begin position="6"/>
        <end position="117"/>
    </location>
</feature>
<dbReference type="RefSeq" id="WP_394411367.1">
    <property type="nucleotide sequence ID" value="NZ_JBIGIC010000006.1"/>
</dbReference>
<dbReference type="InterPro" id="IPR043732">
    <property type="entry name" value="DUF5675"/>
</dbReference>
<reference evidence="2 3" key="1">
    <citation type="submission" date="2024-08" db="EMBL/GenBank/DDBJ databases">
        <authorList>
            <person name="Lu H."/>
        </authorList>
    </citation>
    <scope>NUCLEOTIDE SEQUENCE [LARGE SCALE GENOMIC DNA]</scope>
    <source>
        <strain evidence="2 3">BYS78W</strain>
    </source>
</reference>
<dbReference type="Proteomes" id="UP001606134">
    <property type="component" value="Unassembled WGS sequence"/>
</dbReference>
<evidence type="ECO:0000313" key="3">
    <source>
        <dbReference type="Proteomes" id="UP001606134"/>
    </source>
</evidence>
<proteinExistence type="predicted"/>
<protein>
    <submittedName>
        <fullName evidence="2">DUF5675 family protein</fullName>
    </submittedName>
</protein>
<evidence type="ECO:0000313" key="2">
    <source>
        <dbReference type="EMBL" id="MFG6487792.1"/>
    </source>
</evidence>
<evidence type="ECO:0000259" key="1">
    <source>
        <dbReference type="Pfam" id="PF18925"/>
    </source>
</evidence>
<keyword evidence="3" id="KW-1185">Reference proteome</keyword>
<gene>
    <name evidence="2" type="ORF">ACG04R_14000</name>
</gene>
<name>A0ABW7HE82_9BURK</name>
<organism evidence="2 3">
    <name type="scientific">Pelomonas candidula</name>
    <dbReference type="NCBI Taxonomy" id="3299025"/>
    <lineage>
        <taxon>Bacteria</taxon>
        <taxon>Pseudomonadati</taxon>
        <taxon>Pseudomonadota</taxon>
        <taxon>Betaproteobacteria</taxon>
        <taxon>Burkholderiales</taxon>
        <taxon>Sphaerotilaceae</taxon>
        <taxon>Roseateles</taxon>
    </lineage>
</organism>
<dbReference type="EMBL" id="JBIGIC010000006">
    <property type="protein sequence ID" value="MFG6487792.1"/>
    <property type="molecule type" value="Genomic_DNA"/>
</dbReference>
<comment type="caution">
    <text evidence="2">The sequence shown here is derived from an EMBL/GenBank/DDBJ whole genome shotgun (WGS) entry which is preliminary data.</text>
</comment>
<dbReference type="Pfam" id="PF18925">
    <property type="entry name" value="DUF5675"/>
    <property type="match status" value="1"/>
</dbReference>
<sequence length="163" mass="17603">MQIQVFRKTLTASSTIGELHLDGQFECYTLEDCVRPVKIKGMTAIPAGSYEVVINFSERFQRLLPLLLNVPNFDGVRIHAGNTAADTEGCLLVGQTQSADFIGKSRAAFDALFPKLQAAAAREKIFINILMPDAGAPAAPARLAMTRPAAKKAATKAGKKNKR</sequence>
<accession>A0ABW7HE82</accession>